<keyword evidence="5" id="KW-1185">Reference proteome</keyword>
<dbReference type="InterPro" id="IPR014710">
    <property type="entry name" value="RmlC-like_jellyroll"/>
</dbReference>
<reference evidence="2 5" key="3">
    <citation type="journal article" date="2019" name="Nat. Med.">
        <title>A library of human gut bacterial isolates paired with longitudinal multiomics data enables mechanistic microbiome research.</title>
        <authorList>
            <person name="Poyet M."/>
            <person name="Groussin M."/>
            <person name="Gibbons S.M."/>
            <person name="Avila-Pacheco J."/>
            <person name="Jiang X."/>
            <person name="Kearney S.M."/>
            <person name="Perrotta A.R."/>
            <person name="Berdy B."/>
            <person name="Zhao S."/>
            <person name="Lieberman T.D."/>
            <person name="Swanson P.K."/>
            <person name="Smith M."/>
            <person name="Roesemann S."/>
            <person name="Alexander J.E."/>
            <person name="Rich S.A."/>
            <person name="Livny J."/>
            <person name="Vlamakis H."/>
            <person name="Clish C."/>
            <person name="Bullock K."/>
            <person name="Deik A."/>
            <person name="Scott J."/>
            <person name="Pierce K.A."/>
            <person name="Xavier R.J."/>
            <person name="Alm E.J."/>
        </authorList>
    </citation>
    <scope>NUCLEOTIDE SEQUENCE [LARGE SCALE GENOMIC DNA]</scope>
    <source>
        <strain evidence="2 5">BIOML-A2</strain>
    </source>
</reference>
<dbReference type="SUPFAM" id="SSF51206">
    <property type="entry name" value="cAMP-binding domain-like"/>
    <property type="match status" value="1"/>
</dbReference>
<gene>
    <name evidence="2" type="ORF">GT747_07420</name>
    <name evidence="3" type="ORF">SAMN05444424_0690</name>
</gene>
<accession>A0AAQ1RVB9</accession>
<sequence length="212" mass="23134">MEESIRAVLPGCFLFAGVPEGEAMAALAGCGSIRRCERGEVVLSPQRFTPMLGVVLQGRLEARNDHVLLTVLGPGRCFGVAGLWSGAEEYVSTVRAQKESLLYTFSRADLTALFSRCPQTLQNYLAFLSDRIVFLNHKVALYSCQSVEGKVYAYFKQQAAAGCPQKVNSSELGRLLGVGRASLYRAFEALQARGLIRKEGKTVTVLHAEEVL</sequence>
<protein>
    <submittedName>
        <fullName evidence="2">Cyclic nucleotide-binding domain-containing protein</fullName>
    </submittedName>
    <submittedName>
        <fullName evidence="3">cAMP-binding domain of CRP or a regulatory subunit of cAMP-dependent protein kinases</fullName>
    </submittedName>
</protein>
<dbReference type="PROSITE" id="PS50042">
    <property type="entry name" value="CNMP_BINDING_3"/>
    <property type="match status" value="1"/>
</dbReference>
<dbReference type="InterPro" id="IPR036390">
    <property type="entry name" value="WH_DNA-bd_sf"/>
</dbReference>
<dbReference type="SUPFAM" id="SSF46785">
    <property type="entry name" value="Winged helix' DNA-binding domain"/>
    <property type="match status" value="1"/>
</dbReference>
<dbReference type="EMBL" id="FQVY01000001">
    <property type="protein sequence ID" value="SHF79106.1"/>
    <property type="molecule type" value="Genomic_DNA"/>
</dbReference>
<evidence type="ECO:0000313" key="2">
    <source>
        <dbReference type="EMBL" id="MZL69587.1"/>
    </source>
</evidence>
<dbReference type="AlphaFoldDB" id="A0AAQ1RVB9"/>
<evidence type="ECO:0000259" key="1">
    <source>
        <dbReference type="PROSITE" id="PS50042"/>
    </source>
</evidence>
<dbReference type="RefSeq" id="WP_021659919.1">
    <property type="nucleotide sequence ID" value="NZ_FQVY01000001.1"/>
</dbReference>
<reference evidence="4" key="2">
    <citation type="submission" date="2016-11" db="EMBL/GenBank/DDBJ databases">
        <authorList>
            <person name="Jaros S."/>
            <person name="Januszkiewicz K."/>
            <person name="Wedrychowicz H."/>
        </authorList>
    </citation>
    <scope>NUCLEOTIDE SEQUENCE [LARGE SCALE GENOMIC DNA]</scope>
    <source>
        <strain evidence="4">DSM 4029</strain>
    </source>
</reference>
<dbReference type="InterPro" id="IPR018490">
    <property type="entry name" value="cNMP-bd_dom_sf"/>
</dbReference>
<proteinExistence type="predicted"/>
<dbReference type="EMBL" id="WWVX01000004">
    <property type="protein sequence ID" value="MZL69587.1"/>
    <property type="molecule type" value="Genomic_DNA"/>
</dbReference>
<dbReference type="Proteomes" id="UP000184089">
    <property type="component" value="Unassembled WGS sequence"/>
</dbReference>
<dbReference type="Pfam" id="PF00027">
    <property type="entry name" value="cNMP_binding"/>
    <property type="match status" value="1"/>
</dbReference>
<name>A0AAQ1RVB9_9FIRM</name>
<dbReference type="Gene3D" id="2.60.120.10">
    <property type="entry name" value="Jelly Rolls"/>
    <property type="match status" value="1"/>
</dbReference>
<comment type="caution">
    <text evidence="3">The sequence shown here is derived from an EMBL/GenBank/DDBJ whole genome shotgun (WGS) entry which is preliminary data.</text>
</comment>
<dbReference type="InterPro" id="IPR000595">
    <property type="entry name" value="cNMP-bd_dom"/>
</dbReference>
<evidence type="ECO:0000313" key="5">
    <source>
        <dbReference type="Proteomes" id="UP000474718"/>
    </source>
</evidence>
<dbReference type="Proteomes" id="UP000474718">
    <property type="component" value="Unassembled WGS sequence"/>
</dbReference>
<reference evidence="3" key="1">
    <citation type="submission" date="2016-11" db="EMBL/GenBank/DDBJ databases">
        <authorList>
            <person name="Varghese N."/>
            <person name="Submissions S."/>
        </authorList>
    </citation>
    <scope>NUCLEOTIDE SEQUENCE</scope>
    <source>
        <strain evidence="3">DSM 4029</strain>
    </source>
</reference>
<organism evidence="3 4">
    <name type="scientific">Bittarella massiliensis</name>
    <name type="common">ex Durand et al. 2017</name>
    <dbReference type="NCBI Taxonomy" id="1720313"/>
    <lineage>
        <taxon>Bacteria</taxon>
        <taxon>Bacillati</taxon>
        <taxon>Bacillota</taxon>
        <taxon>Clostridia</taxon>
        <taxon>Eubacteriales</taxon>
        <taxon>Oscillospiraceae</taxon>
        <taxon>Bittarella (ex Durand et al. 2017)</taxon>
    </lineage>
</organism>
<feature type="domain" description="Cyclic nucleotide-binding" evidence="1">
    <location>
        <begin position="14"/>
        <end position="131"/>
    </location>
</feature>
<evidence type="ECO:0000313" key="4">
    <source>
        <dbReference type="Proteomes" id="UP000184089"/>
    </source>
</evidence>
<evidence type="ECO:0000313" key="3">
    <source>
        <dbReference type="EMBL" id="SHF79106.1"/>
    </source>
</evidence>